<dbReference type="EMBL" id="CAUJNA010000207">
    <property type="protein sequence ID" value="CAJ1373659.1"/>
    <property type="molecule type" value="Genomic_DNA"/>
</dbReference>
<feature type="region of interest" description="Disordered" evidence="1">
    <location>
        <begin position="23"/>
        <end position="100"/>
    </location>
</feature>
<dbReference type="EMBL" id="CAUJNA010003334">
    <property type="protein sequence ID" value="CAJ1399393.1"/>
    <property type="molecule type" value="Genomic_DNA"/>
</dbReference>
<evidence type="ECO:0000313" key="5">
    <source>
        <dbReference type="EMBL" id="CAJ1399393.1"/>
    </source>
</evidence>
<proteinExistence type="predicted"/>
<accession>A0AA36J4B8</accession>
<organism evidence="5 6">
    <name type="scientific">Effrenium voratum</name>
    <dbReference type="NCBI Taxonomy" id="2562239"/>
    <lineage>
        <taxon>Eukaryota</taxon>
        <taxon>Sar</taxon>
        <taxon>Alveolata</taxon>
        <taxon>Dinophyceae</taxon>
        <taxon>Suessiales</taxon>
        <taxon>Symbiodiniaceae</taxon>
        <taxon>Effrenium</taxon>
    </lineage>
</organism>
<evidence type="ECO:0000313" key="3">
    <source>
        <dbReference type="EMBL" id="CAJ1373659.1"/>
    </source>
</evidence>
<comment type="caution">
    <text evidence="5">The sequence shown here is derived from an EMBL/GenBank/DDBJ whole genome shotgun (WGS) entry which is preliminary data.</text>
</comment>
<feature type="compositionally biased region" description="Low complexity" evidence="1">
    <location>
        <begin position="23"/>
        <end position="52"/>
    </location>
</feature>
<evidence type="ECO:0000313" key="2">
    <source>
        <dbReference type="EMBL" id="CAJ1371461.1"/>
    </source>
</evidence>
<evidence type="ECO:0000256" key="1">
    <source>
        <dbReference type="SAM" id="MobiDB-lite"/>
    </source>
</evidence>
<evidence type="ECO:0000313" key="6">
    <source>
        <dbReference type="Proteomes" id="UP001178507"/>
    </source>
</evidence>
<dbReference type="Proteomes" id="UP001178507">
    <property type="component" value="Unassembled WGS sequence"/>
</dbReference>
<dbReference type="AlphaFoldDB" id="A0AA36J4B8"/>
<sequence length="166" mass="18609">MPGHRSKRNYQQMMMMPHMMHPMQTMQGMPGMPGMHPMMVPGMQQPMQQPGQESSSEDEAQGRAPVQDQPRASSASQSNVLVNLPPPPRPQPSDSAEARDQMEITKSATFLRQLPRLRLAENLEAINALLESTLLCELSTIGLLKLLWVLTRIKPSTKIRDLRVMA</sequence>
<keyword evidence="6" id="KW-1185">Reference proteome</keyword>
<dbReference type="EMBL" id="CAUJNA010000080">
    <property type="protein sequence ID" value="CAJ1371461.1"/>
    <property type="molecule type" value="Genomic_DNA"/>
</dbReference>
<name>A0AA36J4B8_9DINO</name>
<gene>
    <name evidence="4" type="ORF">EVOR1521_LOCUS10433</name>
    <name evidence="2" type="ORF">EVOR1521_LOCUS1764</name>
    <name evidence="5" type="ORF">EVOR1521_LOCUS22930</name>
    <name evidence="3" type="ORF">EVOR1521_LOCUS3416</name>
</gene>
<evidence type="ECO:0000313" key="4">
    <source>
        <dbReference type="EMBL" id="CAJ1383275.1"/>
    </source>
</evidence>
<protein>
    <submittedName>
        <fullName evidence="5">Uncharacterized protein</fullName>
    </submittedName>
</protein>
<dbReference type="EMBL" id="CAUJNA010001001">
    <property type="protein sequence ID" value="CAJ1383275.1"/>
    <property type="molecule type" value="Genomic_DNA"/>
</dbReference>
<reference evidence="5" key="1">
    <citation type="submission" date="2023-08" db="EMBL/GenBank/DDBJ databases">
        <authorList>
            <person name="Chen Y."/>
            <person name="Shah S."/>
            <person name="Dougan E. K."/>
            <person name="Thang M."/>
            <person name="Chan C."/>
        </authorList>
    </citation>
    <scope>NUCLEOTIDE SEQUENCE</scope>
</reference>